<reference evidence="6 7" key="1">
    <citation type="submission" date="2024-02" db="EMBL/GenBank/DDBJ databases">
        <title>De novo assembly and annotation of 12 fungi associated with fruit tree decline syndrome in Ontario, Canada.</title>
        <authorList>
            <person name="Sulman M."/>
            <person name="Ellouze W."/>
            <person name="Ilyukhin E."/>
        </authorList>
    </citation>
    <scope>NUCLEOTIDE SEQUENCE [LARGE SCALE GENOMIC DNA]</scope>
    <source>
        <strain evidence="6 7">FDS-637</strain>
    </source>
</reference>
<accession>A0ABR3CWY7</accession>
<evidence type="ECO:0000256" key="2">
    <source>
        <dbReference type="ARBA" id="ARBA00022723"/>
    </source>
</evidence>
<keyword evidence="4" id="KW-0186">Copper</keyword>
<organism evidence="6 7">
    <name type="scientific">Diplodia seriata</name>
    <dbReference type="NCBI Taxonomy" id="420778"/>
    <lineage>
        <taxon>Eukaryota</taxon>
        <taxon>Fungi</taxon>
        <taxon>Dikarya</taxon>
        <taxon>Ascomycota</taxon>
        <taxon>Pezizomycotina</taxon>
        <taxon>Dothideomycetes</taxon>
        <taxon>Dothideomycetes incertae sedis</taxon>
        <taxon>Botryosphaeriales</taxon>
        <taxon>Botryosphaeriaceae</taxon>
        <taxon>Diplodia</taxon>
    </lineage>
</organism>
<evidence type="ECO:0000313" key="6">
    <source>
        <dbReference type="EMBL" id="KAL0265425.1"/>
    </source>
</evidence>
<dbReference type="SUPFAM" id="SSF49503">
    <property type="entry name" value="Cupredoxins"/>
    <property type="match status" value="1"/>
</dbReference>
<protein>
    <recommendedName>
        <fullName evidence="5">Plastocyanin-like domain-containing protein</fullName>
    </recommendedName>
</protein>
<keyword evidence="7" id="KW-1185">Reference proteome</keyword>
<evidence type="ECO:0000256" key="1">
    <source>
        <dbReference type="ARBA" id="ARBA00010609"/>
    </source>
</evidence>
<keyword evidence="2" id="KW-0479">Metal-binding</keyword>
<evidence type="ECO:0000256" key="4">
    <source>
        <dbReference type="ARBA" id="ARBA00023008"/>
    </source>
</evidence>
<dbReference type="InterPro" id="IPR011707">
    <property type="entry name" value="Cu-oxidase-like_N"/>
</dbReference>
<gene>
    <name evidence="6" type="ORF">SLS55_001392</name>
</gene>
<dbReference type="InterPro" id="IPR045087">
    <property type="entry name" value="Cu-oxidase_fam"/>
</dbReference>
<evidence type="ECO:0000256" key="3">
    <source>
        <dbReference type="ARBA" id="ARBA00023002"/>
    </source>
</evidence>
<comment type="similarity">
    <text evidence="1">Belongs to the multicopper oxidase family.</text>
</comment>
<evidence type="ECO:0000259" key="5">
    <source>
        <dbReference type="Pfam" id="PF07732"/>
    </source>
</evidence>
<proteinExistence type="inferred from homology"/>
<name>A0ABR3CWY7_9PEZI</name>
<evidence type="ECO:0000313" key="7">
    <source>
        <dbReference type="Proteomes" id="UP001430584"/>
    </source>
</evidence>
<dbReference type="PANTHER" id="PTHR11709:SF394">
    <property type="entry name" value="FI03373P-RELATED"/>
    <property type="match status" value="1"/>
</dbReference>
<dbReference type="GeneID" id="92005477"/>
<dbReference type="PANTHER" id="PTHR11709">
    <property type="entry name" value="MULTI-COPPER OXIDASE"/>
    <property type="match status" value="1"/>
</dbReference>
<dbReference type="Gene3D" id="2.60.40.420">
    <property type="entry name" value="Cupredoxins - blue copper proteins"/>
    <property type="match status" value="1"/>
</dbReference>
<dbReference type="Pfam" id="PF07732">
    <property type="entry name" value="Cu-oxidase_3"/>
    <property type="match status" value="1"/>
</dbReference>
<dbReference type="RefSeq" id="XP_066638165.1">
    <property type="nucleotide sequence ID" value="XM_066772886.1"/>
</dbReference>
<sequence length="67" mass="8123">MHWHGVYQYDRYWMDGVPGVTQYPIEPRDTYTYEFTLTNQTGIYFYHGHFGPAFADVRRCRAQREII</sequence>
<keyword evidence="3" id="KW-0560">Oxidoreductase</keyword>
<dbReference type="InterPro" id="IPR008972">
    <property type="entry name" value="Cupredoxin"/>
</dbReference>
<dbReference type="EMBL" id="JAJVCZ030000001">
    <property type="protein sequence ID" value="KAL0265425.1"/>
    <property type="molecule type" value="Genomic_DNA"/>
</dbReference>
<feature type="domain" description="Plastocyanin-like" evidence="5">
    <location>
        <begin position="1"/>
        <end position="51"/>
    </location>
</feature>
<comment type="caution">
    <text evidence="6">The sequence shown here is derived from an EMBL/GenBank/DDBJ whole genome shotgun (WGS) entry which is preliminary data.</text>
</comment>
<dbReference type="Proteomes" id="UP001430584">
    <property type="component" value="Unassembled WGS sequence"/>
</dbReference>